<protein>
    <submittedName>
        <fullName evidence="2">Permease prefix domain 1-containing protein</fullName>
    </submittedName>
</protein>
<feature type="transmembrane region" description="Helical" evidence="1">
    <location>
        <begin position="152"/>
        <end position="179"/>
    </location>
</feature>
<keyword evidence="1" id="KW-1133">Transmembrane helix</keyword>
<organism evidence="2 3">
    <name type="scientific">Nonomuraea insulae</name>
    <dbReference type="NCBI Taxonomy" id="1616787"/>
    <lineage>
        <taxon>Bacteria</taxon>
        <taxon>Bacillati</taxon>
        <taxon>Actinomycetota</taxon>
        <taxon>Actinomycetes</taxon>
        <taxon>Streptosporangiales</taxon>
        <taxon>Streptosporangiaceae</taxon>
        <taxon>Nonomuraea</taxon>
    </lineage>
</organism>
<dbReference type="EMBL" id="JBHSPA010000073">
    <property type="protein sequence ID" value="MFC5832237.1"/>
    <property type="molecule type" value="Genomic_DNA"/>
</dbReference>
<evidence type="ECO:0000313" key="2">
    <source>
        <dbReference type="EMBL" id="MFC5832237.1"/>
    </source>
</evidence>
<reference evidence="3" key="1">
    <citation type="journal article" date="2019" name="Int. J. Syst. Evol. Microbiol.">
        <title>The Global Catalogue of Microorganisms (GCM) 10K type strain sequencing project: providing services to taxonomists for standard genome sequencing and annotation.</title>
        <authorList>
            <consortium name="The Broad Institute Genomics Platform"/>
            <consortium name="The Broad Institute Genome Sequencing Center for Infectious Disease"/>
            <person name="Wu L."/>
            <person name="Ma J."/>
        </authorList>
    </citation>
    <scope>NUCLEOTIDE SEQUENCE [LARGE SCALE GENOMIC DNA]</scope>
    <source>
        <strain evidence="3">CCUG 53903</strain>
    </source>
</reference>
<keyword evidence="1" id="KW-0812">Transmembrane</keyword>
<dbReference type="Proteomes" id="UP001596058">
    <property type="component" value="Unassembled WGS sequence"/>
</dbReference>
<keyword evidence="1" id="KW-0472">Membrane</keyword>
<feature type="transmembrane region" description="Helical" evidence="1">
    <location>
        <begin position="121"/>
        <end position="140"/>
    </location>
</feature>
<accession>A0ABW1D424</accession>
<sequence length="217" mass="23600">MLIDDYVAELNGALAGPQGPKRDLVVEARDSLVDTADALEADGLDRVEAERVAVTEFGAVSEIAPGYQVELTAVAGRRLGMLMFVSLPITVAMWSVLWRIYPADDVVWMHQPAWFAPVSRLLDIIQLGSGLYGGLVVLALSRGSRWIRRPRLATRSLGVLVWTSLPVTCGLALLLSYGMDSPNTLTPLPSMLANLVTSAMWGMQIYGATRCVRITRS</sequence>
<gene>
    <name evidence="2" type="ORF">ACFPZ3_51025</name>
</gene>
<keyword evidence="3" id="KW-1185">Reference proteome</keyword>
<proteinExistence type="predicted"/>
<dbReference type="NCBIfam" id="NF038403">
    <property type="entry name" value="perm_prefix_1"/>
    <property type="match status" value="1"/>
</dbReference>
<comment type="caution">
    <text evidence="2">The sequence shown here is derived from an EMBL/GenBank/DDBJ whole genome shotgun (WGS) entry which is preliminary data.</text>
</comment>
<evidence type="ECO:0000313" key="3">
    <source>
        <dbReference type="Proteomes" id="UP001596058"/>
    </source>
</evidence>
<name>A0ABW1D424_9ACTN</name>
<dbReference type="InterPro" id="IPR047928">
    <property type="entry name" value="Perm_prefix_1"/>
</dbReference>
<feature type="transmembrane region" description="Helical" evidence="1">
    <location>
        <begin position="79"/>
        <end position="101"/>
    </location>
</feature>
<dbReference type="RefSeq" id="WP_379521688.1">
    <property type="nucleotide sequence ID" value="NZ_JBHSPA010000073.1"/>
</dbReference>
<feature type="transmembrane region" description="Helical" evidence="1">
    <location>
        <begin position="191"/>
        <end position="209"/>
    </location>
</feature>
<evidence type="ECO:0000256" key="1">
    <source>
        <dbReference type="SAM" id="Phobius"/>
    </source>
</evidence>